<keyword evidence="2" id="KW-1185">Reference proteome</keyword>
<sequence>MFDSKKLPQLMYALHTIIVQMKSEATQTNHRELADFLKTFEDLPLLLASNQDETEAIRQLIINAVQVDCMSTRALDAFDEEEPPLLKLGQIERDAMIREDKYRHAMYALHVFFVSMENNAGMAGDRRMSTAFDYLEIIPEYILEKADKTESIRELIKDLVNLYPNCSKALELLDQETPPISEQ</sequence>
<reference evidence="1 2" key="1">
    <citation type="submission" date="2019-02" db="EMBL/GenBank/DDBJ databases">
        <title>Deep-cultivation of Planctomycetes and their phenomic and genomic characterization uncovers novel biology.</title>
        <authorList>
            <person name="Wiegand S."/>
            <person name="Jogler M."/>
            <person name="Boedeker C."/>
            <person name="Pinto D."/>
            <person name="Vollmers J."/>
            <person name="Rivas-Marin E."/>
            <person name="Kohn T."/>
            <person name="Peeters S.H."/>
            <person name="Heuer A."/>
            <person name="Rast P."/>
            <person name="Oberbeckmann S."/>
            <person name="Bunk B."/>
            <person name="Jeske O."/>
            <person name="Meyerdierks A."/>
            <person name="Storesund J.E."/>
            <person name="Kallscheuer N."/>
            <person name="Luecker S."/>
            <person name="Lage O.M."/>
            <person name="Pohl T."/>
            <person name="Merkel B.J."/>
            <person name="Hornburger P."/>
            <person name="Mueller R.-W."/>
            <person name="Bruemmer F."/>
            <person name="Labrenz M."/>
            <person name="Spormann A.M."/>
            <person name="Op den Camp H."/>
            <person name="Overmann J."/>
            <person name="Amann R."/>
            <person name="Jetten M.S.M."/>
            <person name="Mascher T."/>
            <person name="Medema M.H."/>
            <person name="Devos D.P."/>
            <person name="Kaster A.-K."/>
            <person name="Ovreas L."/>
            <person name="Rohde M."/>
            <person name="Galperin M.Y."/>
            <person name="Jogler C."/>
        </authorList>
    </citation>
    <scope>NUCLEOTIDE SEQUENCE [LARGE SCALE GENOMIC DNA]</scope>
    <source>
        <strain evidence="1 2">HG66A1</strain>
    </source>
</reference>
<evidence type="ECO:0000313" key="2">
    <source>
        <dbReference type="Proteomes" id="UP000320421"/>
    </source>
</evidence>
<proteinExistence type="predicted"/>
<organism evidence="1 2">
    <name type="scientific">Gimesia chilikensis</name>
    <dbReference type="NCBI Taxonomy" id="2605989"/>
    <lineage>
        <taxon>Bacteria</taxon>
        <taxon>Pseudomonadati</taxon>
        <taxon>Planctomycetota</taxon>
        <taxon>Planctomycetia</taxon>
        <taxon>Planctomycetales</taxon>
        <taxon>Planctomycetaceae</taxon>
        <taxon>Gimesia</taxon>
    </lineage>
</organism>
<dbReference type="AlphaFoldDB" id="A0A517PGI7"/>
<dbReference type="Proteomes" id="UP000320421">
    <property type="component" value="Chromosome"/>
</dbReference>
<dbReference type="RefSeq" id="WP_145180060.1">
    <property type="nucleotide sequence ID" value="NZ_CP036266.1"/>
</dbReference>
<name>A0A517PGI7_9PLAN</name>
<accession>A0A517PGI7</accession>
<evidence type="ECO:0000313" key="1">
    <source>
        <dbReference type="EMBL" id="QDT18478.1"/>
    </source>
</evidence>
<gene>
    <name evidence="1" type="ORF">HG66A1_02390</name>
</gene>
<protein>
    <submittedName>
        <fullName evidence="1">Uncharacterized protein</fullName>
    </submittedName>
</protein>
<dbReference type="EMBL" id="CP036266">
    <property type="protein sequence ID" value="QDT18478.1"/>
    <property type="molecule type" value="Genomic_DNA"/>
</dbReference>